<evidence type="ECO:0000313" key="2">
    <source>
        <dbReference type="EMBL" id="KAF3578295.1"/>
    </source>
</evidence>
<proteinExistence type="predicted"/>
<evidence type="ECO:0000313" key="3">
    <source>
        <dbReference type="Proteomes" id="UP000266723"/>
    </source>
</evidence>
<reference evidence="2 3" key="1">
    <citation type="journal article" date="2020" name="BMC Genomics">
        <title>Intraspecific diversification of the crop wild relative Brassica cretica Lam. using demographic model selection.</title>
        <authorList>
            <person name="Kioukis A."/>
            <person name="Michalopoulou V.A."/>
            <person name="Briers L."/>
            <person name="Pirintsos S."/>
            <person name="Studholme D.J."/>
            <person name="Pavlidis P."/>
            <person name="Sarris P.F."/>
        </authorList>
    </citation>
    <scope>NUCLEOTIDE SEQUENCE [LARGE SCALE GENOMIC DNA]</scope>
    <source>
        <strain evidence="3">cv. PFS-1207/04</strain>
    </source>
</reference>
<keyword evidence="3" id="KW-1185">Reference proteome</keyword>
<dbReference type="EMBL" id="QGKV02000649">
    <property type="protein sequence ID" value="KAF3578295.1"/>
    <property type="molecule type" value="Genomic_DNA"/>
</dbReference>
<organism evidence="2 3">
    <name type="scientific">Brassica cretica</name>
    <name type="common">Mustard</name>
    <dbReference type="NCBI Taxonomy" id="69181"/>
    <lineage>
        <taxon>Eukaryota</taxon>
        <taxon>Viridiplantae</taxon>
        <taxon>Streptophyta</taxon>
        <taxon>Embryophyta</taxon>
        <taxon>Tracheophyta</taxon>
        <taxon>Spermatophyta</taxon>
        <taxon>Magnoliopsida</taxon>
        <taxon>eudicotyledons</taxon>
        <taxon>Gunneridae</taxon>
        <taxon>Pentapetalae</taxon>
        <taxon>rosids</taxon>
        <taxon>malvids</taxon>
        <taxon>Brassicales</taxon>
        <taxon>Brassicaceae</taxon>
        <taxon>Brassiceae</taxon>
        <taxon>Brassica</taxon>
    </lineage>
</organism>
<feature type="region of interest" description="Disordered" evidence="1">
    <location>
        <begin position="67"/>
        <end position="106"/>
    </location>
</feature>
<feature type="compositionally biased region" description="Polar residues" evidence="1">
    <location>
        <begin position="89"/>
        <end position="98"/>
    </location>
</feature>
<gene>
    <name evidence="2" type="ORF">DY000_02031759</name>
</gene>
<accession>A0ABQ7DMB2</accession>
<name>A0ABQ7DMB2_BRACR</name>
<protein>
    <submittedName>
        <fullName evidence="2">Uncharacterized protein</fullName>
    </submittedName>
</protein>
<comment type="caution">
    <text evidence="2">The sequence shown here is derived from an EMBL/GenBank/DDBJ whole genome shotgun (WGS) entry which is preliminary data.</text>
</comment>
<evidence type="ECO:0000256" key="1">
    <source>
        <dbReference type="SAM" id="MobiDB-lite"/>
    </source>
</evidence>
<dbReference type="Proteomes" id="UP000266723">
    <property type="component" value="Unassembled WGS sequence"/>
</dbReference>
<sequence length="120" mass="13378">MPRDVRDQCAGFRARPRFTPGFRRRDMGDLNQSGVPNQADINAQLLAGPAQLTAAMSAMTEQLARLEQGNRPNGLRPRGRNHPYLADRQLTQTRTSASKGVDKGKSIEVENLFKKYQAEP</sequence>